<keyword evidence="1" id="KW-0812">Transmembrane</keyword>
<keyword evidence="1" id="KW-1133">Transmembrane helix</keyword>
<gene>
    <name evidence="2" type="ORF">JOF36_000896</name>
</gene>
<organism evidence="2 3">
    <name type="scientific">Pseudonocardia parietis</name>
    <dbReference type="NCBI Taxonomy" id="570936"/>
    <lineage>
        <taxon>Bacteria</taxon>
        <taxon>Bacillati</taxon>
        <taxon>Actinomycetota</taxon>
        <taxon>Actinomycetes</taxon>
        <taxon>Pseudonocardiales</taxon>
        <taxon>Pseudonocardiaceae</taxon>
        <taxon>Pseudonocardia</taxon>
    </lineage>
</organism>
<proteinExistence type="predicted"/>
<protein>
    <submittedName>
        <fullName evidence="2">Uncharacterized protein</fullName>
    </submittedName>
</protein>
<evidence type="ECO:0000256" key="1">
    <source>
        <dbReference type="SAM" id="Phobius"/>
    </source>
</evidence>
<name>A0ABS4VMS0_9PSEU</name>
<accession>A0ABS4VMS0</accession>
<comment type="caution">
    <text evidence="2">The sequence shown here is derived from an EMBL/GenBank/DDBJ whole genome shotgun (WGS) entry which is preliminary data.</text>
</comment>
<sequence>MPGTLRRLWLTMLLALVIFIVLTAIAYAVGLLD</sequence>
<keyword evidence="3" id="KW-1185">Reference proteome</keyword>
<reference evidence="2 3" key="1">
    <citation type="submission" date="2021-03" db="EMBL/GenBank/DDBJ databases">
        <title>Sequencing the genomes of 1000 actinobacteria strains.</title>
        <authorList>
            <person name="Klenk H.-P."/>
        </authorList>
    </citation>
    <scope>NUCLEOTIDE SEQUENCE [LARGE SCALE GENOMIC DNA]</scope>
    <source>
        <strain evidence="2 3">DSM 45256</strain>
    </source>
</reference>
<evidence type="ECO:0000313" key="2">
    <source>
        <dbReference type="EMBL" id="MBP2365200.1"/>
    </source>
</evidence>
<dbReference type="EMBL" id="JAGINU010000001">
    <property type="protein sequence ID" value="MBP2365200.1"/>
    <property type="molecule type" value="Genomic_DNA"/>
</dbReference>
<evidence type="ECO:0000313" key="3">
    <source>
        <dbReference type="Proteomes" id="UP001519295"/>
    </source>
</evidence>
<dbReference type="Proteomes" id="UP001519295">
    <property type="component" value="Unassembled WGS sequence"/>
</dbReference>
<feature type="transmembrane region" description="Helical" evidence="1">
    <location>
        <begin position="12"/>
        <end position="32"/>
    </location>
</feature>
<keyword evidence="1" id="KW-0472">Membrane</keyword>